<dbReference type="PROSITE" id="PS51383">
    <property type="entry name" value="YJEF_C_3"/>
    <property type="match status" value="1"/>
</dbReference>
<dbReference type="SUPFAM" id="SSF53613">
    <property type="entry name" value="Ribokinase-like"/>
    <property type="match status" value="1"/>
</dbReference>
<evidence type="ECO:0000259" key="1">
    <source>
        <dbReference type="PROSITE" id="PS51383"/>
    </source>
</evidence>
<proteinExistence type="predicted"/>
<accession>A0A2M7UUM4</accession>
<evidence type="ECO:0000313" key="3">
    <source>
        <dbReference type="Proteomes" id="UP000229166"/>
    </source>
</evidence>
<sequence>MIEITKDILKNIYKPRSAGSRKYDYGLLLVIGGSDFYSGSPALSAMAA</sequence>
<dbReference type="Gene3D" id="3.40.1190.20">
    <property type="match status" value="1"/>
</dbReference>
<dbReference type="Proteomes" id="UP000229166">
    <property type="component" value="Unassembled WGS sequence"/>
</dbReference>
<dbReference type="EMBL" id="PFOZ01000019">
    <property type="protein sequence ID" value="PIZ87579.1"/>
    <property type="molecule type" value="Genomic_DNA"/>
</dbReference>
<evidence type="ECO:0000313" key="2">
    <source>
        <dbReference type="EMBL" id="PIZ87579.1"/>
    </source>
</evidence>
<organism evidence="2 3">
    <name type="scientific">Candidatus Nealsonbacteria bacterium CG_4_10_14_0_2_um_filter_40_15</name>
    <dbReference type="NCBI Taxonomy" id="1974682"/>
    <lineage>
        <taxon>Bacteria</taxon>
        <taxon>Candidatus Nealsoniibacteriota</taxon>
    </lineage>
</organism>
<dbReference type="GO" id="GO:0016836">
    <property type="term" value="F:hydro-lyase activity"/>
    <property type="evidence" value="ECO:0007669"/>
    <property type="project" value="InterPro"/>
</dbReference>
<gene>
    <name evidence="2" type="ORF">COX92_01005</name>
</gene>
<name>A0A2M7UUM4_9BACT</name>
<dbReference type="InterPro" id="IPR029056">
    <property type="entry name" value="Ribokinase-like"/>
</dbReference>
<reference evidence="3" key="1">
    <citation type="submission" date="2017-09" db="EMBL/GenBank/DDBJ databases">
        <title>Depth-based differentiation of microbial function through sediment-hosted aquifers and enrichment of novel symbionts in the deep terrestrial subsurface.</title>
        <authorList>
            <person name="Probst A.J."/>
            <person name="Ladd B."/>
            <person name="Jarett J.K."/>
            <person name="Geller-Mcgrath D.E."/>
            <person name="Sieber C.M.K."/>
            <person name="Emerson J.B."/>
            <person name="Anantharaman K."/>
            <person name="Thomas B.C."/>
            <person name="Malmstrom R."/>
            <person name="Stieglmeier M."/>
            <person name="Klingl A."/>
            <person name="Woyke T."/>
            <person name="Ryan C.M."/>
            <person name="Banfield J.F."/>
        </authorList>
    </citation>
    <scope>NUCLEOTIDE SEQUENCE [LARGE SCALE GENOMIC DNA]</scope>
</reference>
<feature type="domain" description="YjeF C-terminal" evidence="1">
    <location>
        <begin position="5"/>
        <end position="48"/>
    </location>
</feature>
<dbReference type="AlphaFoldDB" id="A0A2M7UUM4"/>
<feature type="non-terminal residue" evidence="2">
    <location>
        <position position="48"/>
    </location>
</feature>
<protein>
    <submittedName>
        <fullName evidence="2">NAD(P)H-hydrate dehydratase</fullName>
    </submittedName>
</protein>
<dbReference type="InterPro" id="IPR000631">
    <property type="entry name" value="CARKD"/>
</dbReference>
<comment type="caution">
    <text evidence="2">The sequence shown here is derived from an EMBL/GenBank/DDBJ whole genome shotgun (WGS) entry which is preliminary data.</text>
</comment>